<feature type="disulfide bond" evidence="5">
    <location>
        <begin position="312"/>
        <end position="349"/>
    </location>
</feature>
<dbReference type="OrthoDB" id="771136at2759"/>
<evidence type="ECO:0000256" key="5">
    <source>
        <dbReference type="PIRSR" id="PIRSR601461-2"/>
    </source>
</evidence>
<dbReference type="EMBL" id="VJMH01005292">
    <property type="protein sequence ID" value="KAF0697766.1"/>
    <property type="molecule type" value="Genomic_DNA"/>
</dbReference>
<keyword evidence="6" id="KW-0378">Hydrolase</keyword>
<dbReference type="InterPro" id="IPR034164">
    <property type="entry name" value="Pepsin-like_dom"/>
</dbReference>
<dbReference type="Pfam" id="PF00026">
    <property type="entry name" value="Asp"/>
    <property type="match status" value="1"/>
</dbReference>
<reference evidence="11 12" key="1">
    <citation type="submission" date="2019-03" db="EMBL/GenBank/DDBJ databases">
        <authorList>
            <person name="Gaulin E."/>
            <person name="Dumas B."/>
        </authorList>
    </citation>
    <scope>NUCLEOTIDE SEQUENCE [LARGE SCALE GENOMIC DNA]</scope>
    <source>
        <strain evidence="11">CBS 568.67</strain>
    </source>
</reference>
<dbReference type="Proteomes" id="UP000332933">
    <property type="component" value="Unassembled WGS sequence"/>
</dbReference>
<feature type="domain" description="Peptidase A1" evidence="9">
    <location>
        <begin position="57"/>
        <end position="386"/>
    </location>
</feature>
<accession>A0A485KTL3</accession>
<keyword evidence="7" id="KW-1133">Transmembrane helix</keyword>
<evidence type="ECO:0000256" key="3">
    <source>
        <dbReference type="ARBA" id="ARBA00022750"/>
    </source>
</evidence>
<dbReference type="Gene3D" id="2.40.70.10">
    <property type="entry name" value="Acid Proteases"/>
    <property type="match status" value="2"/>
</dbReference>
<keyword evidence="3 6" id="KW-0064">Aspartyl protease</keyword>
<dbReference type="InterPro" id="IPR021109">
    <property type="entry name" value="Peptidase_aspartic_dom_sf"/>
</dbReference>
<dbReference type="EMBL" id="CAADRA010005313">
    <property type="protein sequence ID" value="VFT88418.1"/>
    <property type="molecule type" value="Genomic_DNA"/>
</dbReference>
<name>A0A485KTL3_9STRA</name>
<keyword evidence="2 6" id="KW-0645">Protease</keyword>
<feature type="transmembrane region" description="Helical" evidence="7">
    <location>
        <begin position="236"/>
        <end position="257"/>
    </location>
</feature>
<dbReference type="FunFam" id="2.40.70.10:FF:000008">
    <property type="entry name" value="Cathepsin D"/>
    <property type="match status" value="1"/>
</dbReference>
<feature type="active site" evidence="4">
    <location>
        <position position="281"/>
    </location>
</feature>
<protein>
    <submittedName>
        <fullName evidence="11">Aste57867_11559 protein</fullName>
    </submittedName>
</protein>
<dbReference type="PRINTS" id="PR00792">
    <property type="entry name" value="PEPSIN"/>
</dbReference>
<evidence type="ECO:0000256" key="8">
    <source>
        <dbReference type="SAM" id="SignalP"/>
    </source>
</evidence>
<dbReference type="PANTHER" id="PTHR47966">
    <property type="entry name" value="BETA-SITE APP-CLEAVING ENZYME, ISOFORM A-RELATED"/>
    <property type="match status" value="1"/>
</dbReference>
<sequence length="511" mass="55647">MAFRHVLLLLVAAACVVVFGEDSLPAHRIALSSRRLDAVSNATAARLSLNNYGNVQYVGELSFGNPAQVLTVVFDTGSSDTWIPGITCTTCGMHAAFDYTQSTTFTNTHEKFLDSYGSGEVGGVIGVDSIGFGPFNVDNVRFGVVTEETESLDMFIADGLVGLGFESLAKISRPTLFSTLIQQNPTLGNMFAIYMTAQPYQMGSELHLGGYDLSMVGTNASWHFTPTVKLPDFETYTYWAVKYVISIASWVVVIGLCRMNGFSVRNATDNHCDPFCYAIIDTGTSLISIPDTQYMEVIKSITAGLNCDDLSCQGVTTESFPPLKFGMEPDNVFTLQPRDYVNCDGRGTCKLQFQNSGDDAWWVLGDIFIKTYYTLFDAGNMRIGFACDGDLCRGGRGAIYGGDDDRSFLIWENAFLFGSVFAAASLLLFVFYMHQYNIPSLQTAASNAASGGGGNDSGTHIDSKSPLLTMEQFRNLNSTPKRPLVASYSEARKNYSQLPTAPSDNDKNDSV</sequence>
<feature type="chain" id="PRO_5033437088" evidence="8">
    <location>
        <begin position="21"/>
        <end position="511"/>
    </location>
</feature>
<dbReference type="CDD" id="cd05471">
    <property type="entry name" value="pepsin_like"/>
    <property type="match status" value="1"/>
</dbReference>
<dbReference type="GO" id="GO:0006508">
    <property type="term" value="P:proteolysis"/>
    <property type="evidence" value="ECO:0007669"/>
    <property type="project" value="UniProtKB-KW"/>
</dbReference>
<dbReference type="InterPro" id="IPR033121">
    <property type="entry name" value="PEPTIDASE_A1"/>
</dbReference>
<feature type="signal peptide" evidence="8">
    <location>
        <begin position="1"/>
        <end position="20"/>
    </location>
</feature>
<evidence type="ECO:0000256" key="2">
    <source>
        <dbReference type="ARBA" id="ARBA00022670"/>
    </source>
</evidence>
<dbReference type="GO" id="GO:0004190">
    <property type="term" value="F:aspartic-type endopeptidase activity"/>
    <property type="evidence" value="ECO:0007669"/>
    <property type="project" value="UniProtKB-KW"/>
</dbReference>
<keyword evidence="12" id="KW-1185">Reference proteome</keyword>
<feature type="transmembrane region" description="Helical" evidence="7">
    <location>
        <begin position="414"/>
        <end position="433"/>
    </location>
</feature>
<gene>
    <name evidence="11" type="primary">Aste57867_11559</name>
    <name evidence="10" type="ORF">As57867_011516</name>
    <name evidence="11" type="ORF">ASTE57867_11559</name>
</gene>
<organism evidence="11 12">
    <name type="scientific">Aphanomyces stellatus</name>
    <dbReference type="NCBI Taxonomy" id="120398"/>
    <lineage>
        <taxon>Eukaryota</taxon>
        <taxon>Sar</taxon>
        <taxon>Stramenopiles</taxon>
        <taxon>Oomycota</taxon>
        <taxon>Saprolegniomycetes</taxon>
        <taxon>Saprolegniales</taxon>
        <taxon>Verrucalvaceae</taxon>
        <taxon>Aphanomyces</taxon>
    </lineage>
</organism>
<evidence type="ECO:0000259" key="9">
    <source>
        <dbReference type="PROSITE" id="PS51767"/>
    </source>
</evidence>
<dbReference type="PROSITE" id="PS51767">
    <property type="entry name" value="PEPTIDASE_A1"/>
    <property type="match status" value="1"/>
</dbReference>
<keyword evidence="5" id="KW-1015">Disulfide bond</keyword>
<evidence type="ECO:0000256" key="7">
    <source>
        <dbReference type="SAM" id="Phobius"/>
    </source>
</evidence>
<evidence type="ECO:0000256" key="1">
    <source>
        <dbReference type="ARBA" id="ARBA00007447"/>
    </source>
</evidence>
<comment type="similarity">
    <text evidence="1 6">Belongs to the peptidase A1 family.</text>
</comment>
<dbReference type="InterPro" id="IPR001969">
    <property type="entry name" value="Aspartic_peptidase_AS"/>
</dbReference>
<dbReference type="InterPro" id="IPR001461">
    <property type="entry name" value="Aspartic_peptidase_A1"/>
</dbReference>
<dbReference type="PROSITE" id="PS00141">
    <property type="entry name" value="ASP_PROTEASE"/>
    <property type="match status" value="2"/>
</dbReference>
<evidence type="ECO:0000256" key="4">
    <source>
        <dbReference type="PIRSR" id="PIRSR601461-1"/>
    </source>
</evidence>
<evidence type="ECO:0000313" key="10">
    <source>
        <dbReference type="EMBL" id="KAF0697766.1"/>
    </source>
</evidence>
<dbReference type="SUPFAM" id="SSF50630">
    <property type="entry name" value="Acid proteases"/>
    <property type="match status" value="1"/>
</dbReference>
<reference evidence="10" key="2">
    <citation type="submission" date="2019-06" db="EMBL/GenBank/DDBJ databases">
        <title>Genomics analysis of Aphanomyces spp. identifies a new class of oomycete effector associated with host adaptation.</title>
        <authorList>
            <person name="Gaulin E."/>
        </authorList>
    </citation>
    <scope>NUCLEOTIDE SEQUENCE</scope>
    <source>
        <strain evidence="10">CBS 578.67</strain>
    </source>
</reference>
<dbReference type="AlphaFoldDB" id="A0A485KTL3"/>
<keyword evidence="7" id="KW-0472">Membrane</keyword>
<keyword evidence="7" id="KW-0812">Transmembrane</keyword>
<dbReference type="PROSITE" id="PS51257">
    <property type="entry name" value="PROKAR_LIPOPROTEIN"/>
    <property type="match status" value="1"/>
</dbReference>
<evidence type="ECO:0000313" key="12">
    <source>
        <dbReference type="Proteomes" id="UP000332933"/>
    </source>
</evidence>
<proteinExistence type="inferred from homology"/>
<evidence type="ECO:0000256" key="6">
    <source>
        <dbReference type="RuleBase" id="RU000454"/>
    </source>
</evidence>
<feature type="active site" evidence="4">
    <location>
        <position position="75"/>
    </location>
</feature>
<dbReference type="PANTHER" id="PTHR47966:SF51">
    <property type="entry name" value="BETA-SITE APP-CLEAVING ENZYME, ISOFORM A-RELATED"/>
    <property type="match status" value="1"/>
</dbReference>
<keyword evidence="8" id="KW-0732">Signal</keyword>
<evidence type="ECO:0000313" key="11">
    <source>
        <dbReference type="EMBL" id="VFT88418.1"/>
    </source>
</evidence>